<dbReference type="RefSeq" id="XP_031782321.1">
    <property type="nucleotide sequence ID" value="XM_031926461.2"/>
</dbReference>
<dbReference type="Proteomes" id="UP000002358">
    <property type="component" value="Chromosome 3"/>
</dbReference>
<feature type="region of interest" description="Disordered" evidence="1">
    <location>
        <begin position="788"/>
        <end position="832"/>
    </location>
</feature>
<feature type="compositionally biased region" description="Polar residues" evidence="1">
    <location>
        <begin position="253"/>
        <end position="265"/>
    </location>
</feature>
<sequence length="1026" mass="112159">MEISKGLQEEIVLVQNKLKNAIRDHQIYVGQQKNDPNNADIVDGLRKITLHIVALGRWQKQVVQRLRKEVESYKAENALNGARISVASLLGLNNNNHITHNNESATTRRHNAETPEESKPLLNGHADSRASSKEDYEETVRNGDVASPLRDDASVKERLPSPVVPAPVENGAIAVNAAAAKPEKNGGEEKPKVTDKQQQFFMGRLGLITRARLVELQNKRAERKRRSTANSHFVYNNWEVPTKRRRHAYLQSLGSAPQTRQTTARLNGPSPPPKPYNKPGPKPGAAAAARSLIQASNKPGPKPAILRNGDGKQKEFFSGKIVKQETEKNSGNSSSSSSNGRDSEQRKSAQQTTSTGKAVHIPGLPSSLTIERIENDSSICVTCRNPGTLTVCEYCSAKFHVSCHTTSPGPTAKSFSTCYCPKCMASFRSQNILEKSIKKETAAAAYASRVIGKTGEDAEVHKAPSGLYQADAAQPGRQLLTAAALGINQLPSSTFLIPIAATSSASNDSGGIVSVATVDQSLLLSSSSSLLGSATTAARLGYAIEQQKQTSILLNQLSQPSVTTANGNGESRILRQAKDIAAGQSLLLVDKVARQRPGKRGARQSFGRRWKTKSVLDFNEWSNASSTDAESKPKSGLPVTKSSNYVTVEVIYPDDDEDRSRARNENSSDYVYIELESPRPKPIQQQEPEVLNISFESSEVPSVDESDQPAAIEHLETTSKSPCSSESDSTRDRDQQQQQQEDTTFDDSSANHSTTSCHNDDDDNFLSTIFPGRYGYKIDVIDIGTPTSELDESFENSSTEPEVTSQPESQNEQSEHVKLEEAHLSAPLGTELVKETIVGDTTIEEPLAEMVEETPVEEMSVEETPVEEISAEETPVEETEDRPFEETETEEIPVEETEVQDTSVEETQIEVTTVELAEAEDIPAEEMQIEEASVEDASAEEAQFKDTPIEETMVVETPVEDRSEHSEESTQLPTVPDNKSDEVDEVREQSDKLPDSESGERYSGDHVSSDETIVDAMTETIAMMAD</sequence>
<dbReference type="GeneID" id="100680516"/>
<feature type="compositionally biased region" description="Basic and acidic residues" evidence="1">
    <location>
        <begin position="978"/>
        <end position="1009"/>
    </location>
</feature>
<dbReference type="KEGG" id="nvi:100680516"/>
<dbReference type="EnsemblMetazoa" id="XM_031926464">
    <property type="protein sequence ID" value="XP_031782324"/>
    <property type="gene ID" value="LOC100680516"/>
</dbReference>
<dbReference type="RefSeq" id="XP_031782324.1">
    <property type="nucleotide sequence ID" value="XM_031926464.2"/>
</dbReference>
<feature type="region of interest" description="Disordered" evidence="1">
    <location>
        <begin position="97"/>
        <end position="156"/>
    </location>
</feature>
<organism evidence="2 3">
    <name type="scientific">Nasonia vitripennis</name>
    <name type="common">Parasitic wasp</name>
    <dbReference type="NCBI Taxonomy" id="7425"/>
    <lineage>
        <taxon>Eukaryota</taxon>
        <taxon>Metazoa</taxon>
        <taxon>Ecdysozoa</taxon>
        <taxon>Arthropoda</taxon>
        <taxon>Hexapoda</taxon>
        <taxon>Insecta</taxon>
        <taxon>Pterygota</taxon>
        <taxon>Neoptera</taxon>
        <taxon>Endopterygota</taxon>
        <taxon>Hymenoptera</taxon>
        <taxon>Apocrita</taxon>
        <taxon>Proctotrupomorpha</taxon>
        <taxon>Chalcidoidea</taxon>
        <taxon>Pteromalidae</taxon>
        <taxon>Pteromalinae</taxon>
        <taxon>Nasonia</taxon>
    </lineage>
</organism>
<evidence type="ECO:0000313" key="2">
    <source>
        <dbReference type="EnsemblMetazoa" id="XP_031782322"/>
    </source>
</evidence>
<feature type="compositionally biased region" description="Acidic residues" evidence="1">
    <location>
        <begin position="928"/>
        <end position="939"/>
    </location>
</feature>
<name>A0A7M7Q5R8_NASVI</name>
<feature type="region of interest" description="Disordered" evidence="1">
    <location>
        <begin position="714"/>
        <end position="764"/>
    </location>
</feature>
<feature type="compositionally biased region" description="Basic and acidic residues" evidence="1">
    <location>
        <begin position="126"/>
        <end position="141"/>
    </location>
</feature>
<proteinExistence type="predicted"/>
<dbReference type="InParanoid" id="A0A7M7Q5R8"/>
<dbReference type="SUPFAM" id="SSF57903">
    <property type="entry name" value="FYVE/PHD zinc finger"/>
    <property type="match status" value="1"/>
</dbReference>
<dbReference type="Gene3D" id="3.30.40.10">
    <property type="entry name" value="Zinc/RING finger domain, C3HC4 (zinc finger)"/>
    <property type="match status" value="1"/>
</dbReference>
<feature type="compositionally biased region" description="Low complexity" evidence="1">
    <location>
        <begin position="736"/>
        <end position="748"/>
    </location>
</feature>
<dbReference type="PANTHER" id="PTHR24102">
    <property type="entry name" value="PHD FINGER PROTEIN"/>
    <property type="match status" value="1"/>
</dbReference>
<feature type="region of interest" description="Disordered" evidence="1">
    <location>
        <begin position="849"/>
        <end position="907"/>
    </location>
</feature>
<dbReference type="EnsemblMetazoa" id="XM_031926462">
    <property type="protein sequence ID" value="XP_031782322"/>
    <property type="gene ID" value="LOC100680516"/>
</dbReference>
<feature type="compositionally biased region" description="Acidic residues" evidence="1">
    <location>
        <begin position="849"/>
        <end position="880"/>
    </location>
</feature>
<dbReference type="SMR" id="A0A7M7Q5R8"/>
<dbReference type="OrthoDB" id="336088at2759"/>
<dbReference type="EnsemblMetazoa" id="XM_031926461">
    <property type="protein sequence ID" value="XP_031782321"/>
    <property type="gene ID" value="LOC100680516"/>
</dbReference>
<accession>A0A7M7Q5R8</accession>
<evidence type="ECO:0000313" key="3">
    <source>
        <dbReference type="Proteomes" id="UP000002358"/>
    </source>
</evidence>
<feature type="region of interest" description="Disordered" evidence="1">
    <location>
        <begin position="652"/>
        <end position="686"/>
    </location>
</feature>
<feature type="compositionally biased region" description="Basic and acidic residues" evidence="1">
    <location>
        <begin position="110"/>
        <end position="119"/>
    </location>
</feature>
<feature type="compositionally biased region" description="Basic and acidic residues" evidence="1">
    <location>
        <begin position="318"/>
        <end position="328"/>
    </location>
</feature>
<dbReference type="EnsemblMetazoa" id="XM_031926463">
    <property type="protein sequence ID" value="XP_031782323"/>
    <property type="gene ID" value="LOC100680516"/>
</dbReference>
<evidence type="ECO:0000256" key="1">
    <source>
        <dbReference type="SAM" id="MobiDB-lite"/>
    </source>
</evidence>
<feature type="compositionally biased region" description="Basic and acidic residues" evidence="1">
    <location>
        <begin position="813"/>
        <end position="823"/>
    </location>
</feature>
<feature type="compositionally biased region" description="Low complexity" evidence="1">
    <location>
        <begin position="329"/>
        <end position="340"/>
    </location>
</feature>
<keyword evidence="3" id="KW-1185">Reference proteome</keyword>
<feature type="compositionally biased region" description="Basic and acidic residues" evidence="1">
    <location>
        <begin position="959"/>
        <end position="968"/>
    </location>
</feature>
<reference evidence="2" key="1">
    <citation type="submission" date="2021-01" db="UniProtKB">
        <authorList>
            <consortium name="EnsemblMetazoa"/>
        </authorList>
    </citation>
    <scope>IDENTIFICATION</scope>
</reference>
<feature type="region of interest" description="Disordered" evidence="1">
    <location>
        <begin position="318"/>
        <end position="363"/>
    </location>
</feature>
<feature type="region of interest" description="Disordered" evidence="1">
    <location>
        <begin position="253"/>
        <end position="289"/>
    </location>
</feature>
<dbReference type="PANTHER" id="PTHR24102:SF28">
    <property type="entry name" value="PHD-TYPE DOMAIN-CONTAINING PROTEIN"/>
    <property type="match status" value="1"/>
</dbReference>
<feature type="region of interest" description="Disordered" evidence="1">
    <location>
        <begin position="928"/>
        <end position="1026"/>
    </location>
</feature>
<evidence type="ECO:0008006" key="4">
    <source>
        <dbReference type="Google" id="ProtNLM"/>
    </source>
</evidence>
<protein>
    <recommendedName>
        <fullName evidence="4">PHD-type domain-containing protein</fullName>
    </recommendedName>
</protein>
<feature type="compositionally biased region" description="Polar residues" evidence="1">
    <location>
        <begin position="795"/>
        <end position="812"/>
    </location>
</feature>
<dbReference type="RefSeq" id="XP_031782323.1">
    <property type="nucleotide sequence ID" value="XM_031926463.2"/>
</dbReference>
<dbReference type="InterPro" id="IPR013083">
    <property type="entry name" value="Znf_RING/FYVE/PHD"/>
</dbReference>
<feature type="compositionally biased region" description="Acidic residues" evidence="1">
    <location>
        <begin position="886"/>
        <end position="907"/>
    </location>
</feature>
<dbReference type="RefSeq" id="XP_031782322.1">
    <property type="nucleotide sequence ID" value="XM_031926462.2"/>
</dbReference>
<feature type="compositionally biased region" description="Pro residues" evidence="1">
    <location>
        <begin position="269"/>
        <end position="282"/>
    </location>
</feature>
<dbReference type="InterPro" id="IPR011011">
    <property type="entry name" value="Znf_FYVE_PHD"/>
</dbReference>
<dbReference type="AlphaFoldDB" id="A0A7M7Q5R8"/>